<sequence length="71" mass="7384">TLRLLLLRRTTLSTLQILAPAETKTTPPAVEADAVAQATIVVDGLAVVAVVEADDHPIISKGHGINHGPIL</sequence>
<feature type="non-terminal residue" evidence="1">
    <location>
        <position position="71"/>
    </location>
</feature>
<dbReference type="AlphaFoldDB" id="A0A392VDT5"/>
<name>A0A392VDT5_9FABA</name>
<feature type="non-terminal residue" evidence="1">
    <location>
        <position position="1"/>
    </location>
</feature>
<organism evidence="1 2">
    <name type="scientific">Trifolium medium</name>
    <dbReference type="NCBI Taxonomy" id="97028"/>
    <lineage>
        <taxon>Eukaryota</taxon>
        <taxon>Viridiplantae</taxon>
        <taxon>Streptophyta</taxon>
        <taxon>Embryophyta</taxon>
        <taxon>Tracheophyta</taxon>
        <taxon>Spermatophyta</taxon>
        <taxon>Magnoliopsida</taxon>
        <taxon>eudicotyledons</taxon>
        <taxon>Gunneridae</taxon>
        <taxon>Pentapetalae</taxon>
        <taxon>rosids</taxon>
        <taxon>fabids</taxon>
        <taxon>Fabales</taxon>
        <taxon>Fabaceae</taxon>
        <taxon>Papilionoideae</taxon>
        <taxon>50 kb inversion clade</taxon>
        <taxon>NPAAA clade</taxon>
        <taxon>Hologalegina</taxon>
        <taxon>IRL clade</taxon>
        <taxon>Trifolieae</taxon>
        <taxon>Trifolium</taxon>
    </lineage>
</organism>
<keyword evidence="2" id="KW-1185">Reference proteome</keyword>
<dbReference type="Proteomes" id="UP000265520">
    <property type="component" value="Unassembled WGS sequence"/>
</dbReference>
<dbReference type="EMBL" id="LXQA011143713">
    <property type="protein sequence ID" value="MCI86548.1"/>
    <property type="molecule type" value="Genomic_DNA"/>
</dbReference>
<accession>A0A392VDT5</accession>
<proteinExistence type="predicted"/>
<comment type="caution">
    <text evidence="1">The sequence shown here is derived from an EMBL/GenBank/DDBJ whole genome shotgun (WGS) entry which is preliminary data.</text>
</comment>
<protein>
    <submittedName>
        <fullName evidence="1">Uncharacterized protein</fullName>
    </submittedName>
</protein>
<evidence type="ECO:0000313" key="2">
    <source>
        <dbReference type="Proteomes" id="UP000265520"/>
    </source>
</evidence>
<evidence type="ECO:0000313" key="1">
    <source>
        <dbReference type="EMBL" id="MCI86548.1"/>
    </source>
</evidence>
<reference evidence="1 2" key="1">
    <citation type="journal article" date="2018" name="Front. Plant Sci.">
        <title>Red Clover (Trifolium pratense) and Zigzag Clover (T. medium) - A Picture of Genomic Similarities and Differences.</title>
        <authorList>
            <person name="Dluhosova J."/>
            <person name="Istvanek J."/>
            <person name="Nedelnik J."/>
            <person name="Repkova J."/>
        </authorList>
    </citation>
    <scope>NUCLEOTIDE SEQUENCE [LARGE SCALE GENOMIC DNA]</scope>
    <source>
        <strain evidence="2">cv. 10/8</strain>
        <tissue evidence="1">Leaf</tissue>
    </source>
</reference>